<dbReference type="EMBL" id="JBAHYK010000635">
    <property type="protein sequence ID" value="KAL0572389.1"/>
    <property type="molecule type" value="Genomic_DNA"/>
</dbReference>
<keyword evidence="4" id="KW-1185">Reference proteome</keyword>
<proteinExistence type="predicted"/>
<accession>A0ABR3FK51</accession>
<organism evidence="3 4">
    <name type="scientific">Marasmius crinis-equi</name>
    <dbReference type="NCBI Taxonomy" id="585013"/>
    <lineage>
        <taxon>Eukaryota</taxon>
        <taxon>Fungi</taxon>
        <taxon>Dikarya</taxon>
        <taxon>Basidiomycota</taxon>
        <taxon>Agaricomycotina</taxon>
        <taxon>Agaricomycetes</taxon>
        <taxon>Agaricomycetidae</taxon>
        <taxon>Agaricales</taxon>
        <taxon>Marasmiineae</taxon>
        <taxon>Marasmiaceae</taxon>
        <taxon>Marasmius</taxon>
    </lineage>
</organism>
<gene>
    <name evidence="3" type="ORF">V5O48_006222</name>
    <name evidence="2" type="ORF">V5O48_009581</name>
</gene>
<feature type="compositionally biased region" description="Low complexity" evidence="1">
    <location>
        <begin position="1"/>
        <end position="15"/>
    </location>
</feature>
<evidence type="ECO:0000313" key="4">
    <source>
        <dbReference type="Proteomes" id="UP001465976"/>
    </source>
</evidence>
<sequence>MPYSTSATGSESSFSPFTHRSDGQQCGHPQNGVSPRLLCKRSTDPALLLPGVHYLPEYPPRPPMLERPFHYTPEAVLSNSVPLGARPSTSCWHRPVEYLDRRPEHRASPLSVIHLSVNETPGPYLSELMLGNTVVDGPNDLVFAQSGCLRASVGFDYPCLLTTPVIRISTVVGPDRRPITRQEFAREVVLSIFTQIKEAKAELQNPLAVKKPKYTQHFGPGQEKWRLDQVKTKRLRLISLNLYGKYWVPILATDA</sequence>
<comment type="caution">
    <text evidence="3">The sequence shown here is derived from an EMBL/GenBank/DDBJ whole genome shotgun (WGS) entry which is preliminary data.</text>
</comment>
<dbReference type="Proteomes" id="UP001465976">
    <property type="component" value="Unassembled WGS sequence"/>
</dbReference>
<evidence type="ECO:0000256" key="1">
    <source>
        <dbReference type="SAM" id="MobiDB-lite"/>
    </source>
</evidence>
<name>A0ABR3FK51_9AGAR</name>
<feature type="compositionally biased region" description="Polar residues" evidence="1">
    <location>
        <begin position="23"/>
        <end position="33"/>
    </location>
</feature>
<evidence type="ECO:0000313" key="3">
    <source>
        <dbReference type="EMBL" id="KAL0575758.1"/>
    </source>
</evidence>
<evidence type="ECO:0000313" key="2">
    <source>
        <dbReference type="EMBL" id="KAL0572389.1"/>
    </source>
</evidence>
<protein>
    <submittedName>
        <fullName evidence="3">Uncharacterized protein</fullName>
    </submittedName>
</protein>
<feature type="region of interest" description="Disordered" evidence="1">
    <location>
        <begin position="1"/>
        <end position="36"/>
    </location>
</feature>
<reference evidence="3 4" key="1">
    <citation type="submission" date="2024-02" db="EMBL/GenBank/DDBJ databases">
        <title>A draft genome for the cacao thread blight pathogen Marasmius crinis-equi.</title>
        <authorList>
            <person name="Cohen S.P."/>
            <person name="Baruah I.K."/>
            <person name="Amoako-Attah I."/>
            <person name="Bukari Y."/>
            <person name="Meinhardt L.W."/>
            <person name="Bailey B.A."/>
        </authorList>
    </citation>
    <scope>NUCLEOTIDE SEQUENCE [LARGE SCALE GENOMIC DNA]</scope>
    <source>
        <strain evidence="3 4">GH-76</strain>
    </source>
</reference>
<dbReference type="EMBL" id="JBAHYK010000277">
    <property type="protein sequence ID" value="KAL0575758.1"/>
    <property type="molecule type" value="Genomic_DNA"/>
</dbReference>